<dbReference type="AlphaFoldDB" id="A0A165PEG4"/>
<reference evidence="2 3" key="1">
    <citation type="journal article" date="2016" name="Mol. Biol. Evol.">
        <title>Comparative Genomics of Early-Diverging Mushroom-Forming Fungi Provides Insights into the Origins of Lignocellulose Decay Capabilities.</title>
        <authorList>
            <person name="Nagy L.G."/>
            <person name="Riley R."/>
            <person name="Tritt A."/>
            <person name="Adam C."/>
            <person name="Daum C."/>
            <person name="Floudas D."/>
            <person name="Sun H."/>
            <person name="Yadav J.S."/>
            <person name="Pangilinan J."/>
            <person name="Larsson K.H."/>
            <person name="Matsuura K."/>
            <person name="Barry K."/>
            <person name="Labutti K."/>
            <person name="Kuo R."/>
            <person name="Ohm R.A."/>
            <person name="Bhattacharya S.S."/>
            <person name="Shirouzu T."/>
            <person name="Yoshinaga Y."/>
            <person name="Martin F.M."/>
            <person name="Grigoriev I.V."/>
            <person name="Hibbett D.S."/>
        </authorList>
    </citation>
    <scope>NUCLEOTIDE SEQUENCE [LARGE SCALE GENOMIC DNA]</scope>
    <source>
        <strain evidence="2 3">HHB14362 ss-1</strain>
    </source>
</reference>
<dbReference type="Proteomes" id="UP000076761">
    <property type="component" value="Unassembled WGS sequence"/>
</dbReference>
<evidence type="ECO:0000313" key="2">
    <source>
        <dbReference type="EMBL" id="KZT20925.1"/>
    </source>
</evidence>
<organism evidence="2 3">
    <name type="scientific">Neolentinus lepideus HHB14362 ss-1</name>
    <dbReference type="NCBI Taxonomy" id="1314782"/>
    <lineage>
        <taxon>Eukaryota</taxon>
        <taxon>Fungi</taxon>
        <taxon>Dikarya</taxon>
        <taxon>Basidiomycota</taxon>
        <taxon>Agaricomycotina</taxon>
        <taxon>Agaricomycetes</taxon>
        <taxon>Gloeophyllales</taxon>
        <taxon>Gloeophyllaceae</taxon>
        <taxon>Neolentinus</taxon>
    </lineage>
</organism>
<name>A0A165PEG4_9AGAM</name>
<gene>
    <name evidence="2" type="ORF">NEOLEDRAFT_1140092</name>
</gene>
<dbReference type="InParanoid" id="A0A165PEG4"/>
<keyword evidence="3" id="KW-1185">Reference proteome</keyword>
<feature type="compositionally biased region" description="Polar residues" evidence="1">
    <location>
        <begin position="92"/>
        <end position="108"/>
    </location>
</feature>
<feature type="region of interest" description="Disordered" evidence="1">
    <location>
        <begin position="44"/>
        <end position="108"/>
    </location>
</feature>
<evidence type="ECO:0000313" key="3">
    <source>
        <dbReference type="Proteomes" id="UP000076761"/>
    </source>
</evidence>
<evidence type="ECO:0000256" key="1">
    <source>
        <dbReference type="SAM" id="MobiDB-lite"/>
    </source>
</evidence>
<protein>
    <submittedName>
        <fullName evidence="2">Uncharacterized protein</fullName>
    </submittedName>
</protein>
<proteinExistence type="predicted"/>
<feature type="region of interest" description="Disordered" evidence="1">
    <location>
        <begin position="1"/>
        <end position="32"/>
    </location>
</feature>
<dbReference type="EMBL" id="KV425613">
    <property type="protein sequence ID" value="KZT20925.1"/>
    <property type="molecule type" value="Genomic_DNA"/>
</dbReference>
<feature type="region of interest" description="Disordered" evidence="1">
    <location>
        <begin position="131"/>
        <end position="165"/>
    </location>
</feature>
<accession>A0A165PEG4</accession>
<dbReference type="OrthoDB" id="10506283at2759"/>
<sequence length="301" mass="33083">MIGPSLPVSAFPKPVRSHSTNHHASNNPITSMSLSIPVGMSVTSPIPLPMPSRARPSTAPTKSTVPPQTPPRPSTANEPKPKLPHLIIPASRPTSCPQTPIFSPPATRTQQALRLLGGASGIQRVRAHLRSAYPRRSSHRSPRASKPCPESPRTAKPTGRRHSREHDLDLYFTELLIGEPLLPHRRLPKQKPSRWADKDYLALRSGLHPDKLRSRHNEKVEEWRLAVANAMAADEEPEETPALSPAPSLQLPPTSPLRLCHVSVAQTNKVEAIAQKPECTLTLDLHAEACFQAYLLLNHNL</sequence>
<feature type="compositionally biased region" description="Polar residues" evidence="1">
    <location>
        <begin position="22"/>
        <end position="32"/>
    </location>
</feature>